<dbReference type="OrthoDB" id="6053359at2"/>
<dbReference type="InterPro" id="IPR018247">
    <property type="entry name" value="EF_Hand_1_Ca_BS"/>
</dbReference>
<dbReference type="Gene3D" id="1.10.238.10">
    <property type="entry name" value="EF-hand"/>
    <property type="match status" value="2"/>
</dbReference>
<dbReference type="GO" id="GO:0005509">
    <property type="term" value="F:calcium ion binding"/>
    <property type="evidence" value="ECO:0007669"/>
    <property type="project" value="InterPro"/>
</dbReference>
<dbReference type="SUPFAM" id="SSF47473">
    <property type="entry name" value="EF-hand"/>
    <property type="match status" value="1"/>
</dbReference>
<evidence type="ECO:0000259" key="2">
    <source>
        <dbReference type="PROSITE" id="PS50222"/>
    </source>
</evidence>
<accession>A0A285UWD0</accession>
<feature type="domain" description="EF-hand" evidence="2">
    <location>
        <begin position="47"/>
        <end position="82"/>
    </location>
</feature>
<proteinExistence type="predicted"/>
<dbReference type="Proteomes" id="UP000219167">
    <property type="component" value="Unassembled WGS sequence"/>
</dbReference>
<dbReference type="InterPro" id="IPR011992">
    <property type="entry name" value="EF-hand-dom_pair"/>
</dbReference>
<dbReference type="Pfam" id="PF13499">
    <property type="entry name" value="EF-hand_7"/>
    <property type="match status" value="1"/>
</dbReference>
<dbReference type="InterPro" id="IPR002048">
    <property type="entry name" value="EF_hand_dom"/>
</dbReference>
<dbReference type="AlphaFoldDB" id="A0A285UWD0"/>
<reference evidence="3 4" key="1">
    <citation type="submission" date="2017-08" db="EMBL/GenBank/DDBJ databases">
        <authorList>
            <person name="de Groot N.N."/>
        </authorList>
    </citation>
    <scope>NUCLEOTIDE SEQUENCE [LARGE SCALE GENOMIC DNA]</scope>
    <source>
        <strain evidence="3 4">JC85</strain>
    </source>
</reference>
<dbReference type="RefSeq" id="WP_097142523.1">
    <property type="nucleotide sequence ID" value="NZ_OBQD01000021.1"/>
</dbReference>
<evidence type="ECO:0000313" key="4">
    <source>
        <dbReference type="Proteomes" id="UP000219167"/>
    </source>
</evidence>
<dbReference type="Pfam" id="PF13202">
    <property type="entry name" value="EF-hand_5"/>
    <property type="match status" value="1"/>
</dbReference>
<dbReference type="PROSITE" id="PS00018">
    <property type="entry name" value="EF_HAND_1"/>
    <property type="match status" value="1"/>
</dbReference>
<protein>
    <submittedName>
        <fullName evidence="3">EF hand domain-containing protein</fullName>
    </submittedName>
</protein>
<keyword evidence="1" id="KW-0732">Signal</keyword>
<gene>
    <name evidence="3" type="ORF">SAMN05892877_12113</name>
</gene>
<organism evidence="3 4">
    <name type="scientific">Rhizobium subbaraonis</name>
    <dbReference type="NCBI Taxonomy" id="908946"/>
    <lineage>
        <taxon>Bacteria</taxon>
        <taxon>Pseudomonadati</taxon>
        <taxon>Pseudomonadota</taxon>
        <taxon>Alphaproteobacteria</taxon>
        <taxon>Hyphomicrobiales</taxon>
        <taxon>Rhizobiaceae</taxon>
        <taxon>Rhizobium/Agrobacterium group</taxon>
        <taxon>Rhizobium</taxon>
    </lineage>
</organism>
<dbReference type="PROSITE" id="PS50222">
    <property type="entry name" value="EF_HAND_2"/>
    <property type="match status" value="1"/>
</dbReference>
<evidence type="ECO:0000256" key="1">
    <source>
        <dbReference type="SAM" id="SignalP"/>
    </source>
</evidence>
<name>A0A285UWD0_9HYPH</name>
<evidence type="ECO:0000313" key="3">
    <source>
        <dbReference type="EMBL" id="SOC46130.1"/>
    </source>
</evidence>
<keyword evidence="4" id="KW-1185">Reference proteome</keyword>
<feature type="chain" id="PRO_5013193853" evidence="1">
    <location>
        <begin position="21"/>
        <end position="117"/>
    </location>
</feature>
<dbReference type="EMBL" id="OBQD01000021">
    <property type="protein sequence ID" value="SOC46130.1"/>
    <property type="molecule type" value="Genomic_DNA"/>
</dbReference>
<sequence length="117" mass="12682">MKKAVLVAALLLSQISLVHAQAQSAALRQGHKDALDTNKNGVVERSEYQVYMQSAFTNLDKNKDGKLDKSEMGSVLTEAQFTATDVNGNGSLSQTEFMNRVMADFVSADQDGDGKLQ</sequence>
<feature type="signal peptide" evidence="1">
    <location>
        <begin position="1"/>
        <end position="20"/>
    </location>
</feature>